<dbReference type="EC" id="4.2.1.1" evidence="2"/>
<keyword evidence="7" id="KW-0479">Metal-binding</keyword>
<dbReference type="GO" id="GO:0015976">
    <property type="term" value="P:carbon utilization"/>
    <property type="evidence" value="ECO:0007669"/>
    <property type="project" value="InterPro"/>
</dbReference>
<comment type="similarity">
    <text evidence="1">Belongs to the beta-class carbonic anhydrase family.</text>
</comment>
<dbReference type="EMBL" id="QZEZ01000005">
    <property type="protein sequence ID" value="RJK95298.1"/>
    <property type="molecule type" value="Genomic_DNA"/>
</dbReference>
<accession>A0A3A3Z1C9</accession>
<dbReference type="AlphaFoldDB" id="A0A3A3Z1C9"/>
<feature type="signal peptide" evidence="8">
    <location>
        <begin position="1"/>
        <end position="28"/>
    </location>
</feature>
<keyword evidence="10" id="KW-1185">Reference proteome</keyword>
<dbReference type="InterPro" id="IPR036874">
    <property type="entry name" value="Carbonic_anhydrase_sf"/>
</dbReference>
<dbReference type="RefSeq" id="WP_119950649.1">
    <property type="nucleotide sequence ID" value="NZ_QZEZ01000005.1"/>
</dbReference>
<evidence type="ECO:0000256" key="1">
    <source>
        <dbReference type="ARBA" id="ARBA00006217"/>
    </source>
</evidence>
<dbReference type="SUPFAM" id="SSF53056">
    <property type="entry name" value="beta-carbonic anhydrase, cab"/>
    <property type="match status" value="1"/>
</dbReference>
<dbReference type="GO" id="GO:0008270">
    <property type="term" value="F:zinc ion binding"/>
    <property type="evidence" value="ECO:0007669"/>
    <property type="project" value="InterPro"/>
</dbReference>
<evidence type="ECO:0000256" key="6">
    <source>
        <dbReference type="ARBA" id="ARBA00048348"/>
    </source>
</evidence>
<dbReference type="PROSITE" id="PS00704">
    <property type="entry name" value="PROK_CO2_ANHYDRASE_1"/>
    <property type="match status" value="1"/>
</dbReference>
<reference evidence="9 10" key="1">
    <citation type="submission" date="2018-09" db="EMBL/GenBank/DDBJ databases">
        <title>YIM 75000 draft genome.</title>
        <authorList>
            <person name="Tang S."/>
            <person name="Feng Y."/>
        </authorList>
    </citation>
    <scope>NUCLEOTIDE SEQUENCE [LARGE SCALE GENOMIC DNA]</scope>
    <source>
        <strain evidence="9 10">YIM 75000</strain>
    </source>
</reference>
<evidence type="ECO:0000313" key="10">
    <source>
        <dbReference type="Proteomes" id="UP000265614"/>
    </source>
</evidence>
<dbReference type="Pfam" id="PF00484">
    <property type="entry name" value="Pro_CA"/>
    <property type="match status" value="1"/>
</dbReference>
<dbReference type="GO" id="GO:0004089">
    <property type="term" value="F:carbonate dehydratase activity"/>
    <property type="evidence" value="ECO:0007669"/>
    <property type="project" value="UniProtKB-EC"/>
</dbReference>
<feature type="binding site" evidence="7">
    <location>
        <position position="146"/>
    </location>
    <ligand>
        <name>Zn(2+)</name>
        <dbReference type="ChEBI" id="CHEBI:29105"/>
    </ligand>
</feature>
<evidence type="ECO:0000256" key="7">
    <source>
        <dbReference type="PIRSR" id="PIRSR601765-1"/>
    </source>
</evidence>
<feature type="binding site" evidence="7">
    <location>
        <position position="95"/>
    </location>
    <ligand>
        <name>Zn(2+)</name>
        <dbReference type="ChEBI" id="CHEBI:29105"/>
    </ligand>
</feature>
<dbReference type="PANTHER" id="PTHR11002">
    <property type="entry name" value="CARBONIC ANHYDRASE"/>
    <property type="match status" value="1"/>
</dbReference>
<keyword evidence="8" id="KW-0732">Signal</keyword>
<dbReference type="InterPro" id="IPR015892">
    <property type="entry name" value="Carbonic_anhydrase_CS"/>
</dbReference>
<dbReference type="PROSITE" id="PS51318">
    <property type="entry name" value="TAT"/>
    <property type="match status" value="1"/>
</dbReference>
<evidence type="ECO:0000256" key="3">
    <source>
        <dbReference type="ARBA" id="ARBA00022833"/>
    </source>
</evidence>
<dbReference type="InterPro" id="IPR001765">
    <property type="entry name" value="Carbonic_anhydrase"/>
</dbReference>
<sequence length="239" mass="24871">MGTQGMDRRGAMAALALAGVGTAVGAPAAVGAVGAVGAGQDEDWPTTAQQALRRLLRGNARFAAGRARHRGQDVDAVHETAGGQHPYVIMLGCSDSRVPPEIVFDEGVGAVFDQRVAGGIVGPAVLGSIEFAVGEFAPPLLVVLGHERCGAVAATAEVVEHGGHAPEHVQTIVDAIRPAVLAVRDEPGDLVENAVRENTRLVARRLVRRSGIIREAVQGGRLEVLAARYDLDTGRVRLL</sequence>
<dbReference type="Gene3D" id="3.40.1050.10">
    <property type="entry name" value="Carbonic anhydrase"/>
    <property type="match status" value="1"/>
</dbReference>
<name>A0A3A3Z1C9_9ACTN</name>
<comment type="catalytic activity">
    <reaction evidence="6">
        <text>hydrogencarbonate + H(+) = CO2 + H2O</text>
        <dbReference type="Rhea" id="RHEA:10748"/>
        <dbReference type="ChEBI" id="CHEBI:15377"/>
        <dbReference type="ChEBI" id="CHEBI:15378"/>
        <dbReference type="ChEBI" id="CHEBI:16526"/>
        <dbReference type="ChEBI" id="CHEBI:17544"/>
        <dbReference type="EC" id="4.2.1.1"/>
    </reaction>
</comment>
<comment type="caution">
    <text evidence="9">The sequence shown here is derived from an EMBL/GenBank/DDBJ whole genome shotgun (WGS) entry which is preliminary data.</text>
</comment>
<protein>
    <recommendedName>
        <fullName evidence="2">carbonic anhydrase</fullName>
        <ecNumber evidence="2">4.2.1.1</ecNumber>
    </recommendedName>
</protein>
<evidence type="ECO:0000256" key="2">
    <source>
        <dbReference type="ARBA" id="ARBA00012925"/>
    </source>
</evidence>
<dbReference type="Proteomes" id="UP000265614">
    <property type="component" value="Unassembled WGS sequence"/>
</dbReference>
<keyword evidence="4" id="KW-0456">Lyase</keyword>
<organism evidence="9 10">
    <name type="scientific">Vallicoccus soli</name>
    <dbReference type="NCBI Taxonomy" id="2339232"/>
    <lineage>
        <taxon>Bacteria</taxon>
        <taxon>Bacillati</taxon>
        <taxon>Actinomycetota</taxon>
        <taxon>Actinomycetes</taxon>
        <taxon>Motilibacterales</taxon>
        <taxon>Vallicoccaceae</taxon>
        <taxon>Vallicoccus</taxon>
    </lineage>
</organism>
<evidence type="ECO:0000256" key="8">
    <source>
        <dbReference type="SAM" id="SignalP"/>
    </source>
</evidence>
<evidence type="ECO:0000313" key="9">
    <source>
        <dbReference type="EMBL" id="RJK95298.1"/>
    </source>
</evidence>
<dbReference type="PANTHER" id="PTHR11002:SF79">
    <property type="entry name" value="CARBONIC ANHYDRASE 2"/>
    <property type="match status" value="1"/>
</dbReference>
<keyword evidence="3 7" id="KW-0862">Zinc</keyword>
<evidence type="ECO:0000256" key="4">
    <source>
        <dbReference type="ARBA" id="ARBA00023239"/>
    </source>
</evidence>
<dbReference type="InterPro" id="IPR006311">
    <property type="entry name" value="TAT_signal"/>
</dbReference>
<gene>
    <name evidence="9" type="ORF">D5H78_11550</name>
</gene>
<comment type="cofactor">
    <cofactor evidence="7">
        <name>Zn(2+)</name>
        <dbReference type="ChEBI" id="CHEBI:29105"/>
    </cofactor>
    <text evidence="7">Binds 1 zinc ion per subunit.</text>
</comment>
<comment type="function">
    <text evidence="5">Catalyzes the reversible hydration of carbon dioxide to form bicarbonate.</text>
</comment>
<feature type="binding site" evidence="7">
    <location>
        <position position="93"/>
    </location>
    <ligand>
        <name>Zn(2+)</name>
        <dbReference type="ChEBI" id="CHEBI:29105"/>
    </ligand>
</feature>
<dbReference type="OrthoDB" id="9797527at2"/>
<feature type="chain" id="PRO_5017285380" description="carbonic anhydrase" evidence="8">
    <location>
        <begin position="29"/>
        <end position="239"/>
    </location>
</feature>
<feature type="binding site" evidence="7">
    <location>
        <position position="149"/>
    </location>
    <ligand>
        <name>Zn(2+)</name>
        <dbReference type="ChEBI" id="CHEBI:29105"/>
    </ligand>
</feature>
<dbReference type="SMART" id="SM00947">
    <property type="entry name" value="Pro_CA"/>
    <property type="match status" value="1"/>
</dbReference>
<proteinExistence type="inferred from homology"/>
<evidence type="ECO:0000256" key="5">
    <source>
        <dbReference type="ARBA" id="ARBA00024993"/>
    </source>
</evidence>